<comment type="caution">
    <text evidence="3">The sequence shown here is derived from an EMBL/GenBank/DDBJ whole genome shotgun (WGS) entry which is preliminary data.</text>
</comment>
<reference evidence="3 4" key="1">
    <citation type="submission" date="2020-08" db="EMBL/GenBank/DDBJ databases">
        <title>Genomic Encyclopedia of Type Strains, Phase IV (KMG-IV): sequencing the most valuable type-strain genomes for metagenomic binning, comparative biology and taxonomic classification.</title>
        <authorList>
            <person name="Goeker M."/>
        </authorList>
    </citation>
    <scope>NUCLEOTIDE SEQUENCE [LARGE SCALE GENOMIC DNA]</scope>
    <source>
        <strain evidence="3 4">DSM 29853</strain>
    </source>
</reference>
<dbReference type="NCBIfam" id="TIGR01760">
    <property type="entry name" value="tape_meas_TP901"/>
    <property type="match status" value="1"/>
</dbReference>
<feature type="compositionally biased region" description="Low complexity" evidence="1">
    <location>
        <begin position="636"/>
        <end position="649"/>
    </location>
</feature>
<name>A0A7W6J7K9_9HYPH</name>
<dbReference type="EMBL" id="JACIEZ010000008">
    <property type="protein sequence ID" value="MBB4066285.1"/>
    <property type="molecule type" value="Genomic_DNA"/>
</dbReference>
<dbReference type="InterPro" id="IPR010090">
    <property type="entry name" value="Phage_tape_meas"/>
</dbReference>
<dbReference type="Pfam" id="PF10145">
    <property type="entry name" value="PhageMin_Tail"/>
    <property type="match status" value="1"/>
</dbReference>
<dbReference type="RefSeq" id="WP_183367576.1">
    <property type="nucleotide sequence ID" value="NZ_JACIEZ010000008.1"/>
</dbReference>
<evidence type="ECO:0000259" key="2">
    <source>
        <dbReference type="Pfam" id="PF10145"/>
    </source>
</evidence>
<feature type="region of interest" description="Disordered" evidence="1">
    <location>
        <begin position="636"/>
        <end position="673"/>
    </location>
</feature>
<protein>
    <submittedName>
        <fullName evidence="3">TP901 family phage tail tape measure protein</fullName>
    </submittedName>
</protein>
<accession>A0A7W6J7K9</accession>
<evidence type="ECO:0000256" key="1">
    <source>
        <dbReference type="SAM" id="MobiDB-lite"/>
    </source>
</evidence>
<gene>
    <name evidence="3" type="ORF">GGR23_003500</name>
</gene>
<feature type="domain" description="Phage tail tape measure protein" evidence="2">
    <location>
        <begin position="239"/>
        <end position="423"/>
    </location>
</feature>
<organism evidence="3 4">
    <name type="scientific">Gellertiella hungarica</name>
    <dbReference type="NCBI Taxonomy" id="1572859"/>
    <lineage>
        <taxon>Bacteria</taxon>
        <taxon>Pseudomonadati</taxon>
        <taxon>Pseudomonadota</taxon>
        <taxon>Alphaproteobacteria</taxon>
        <taxon>Hyphomicrobiales</taxon>
        <taxon>Rhizobiaceae</taxon>
        <taxon>Gellertiella</taxon>
    </lineage>
</organism>
<dbReference type="AlphaFoldDB" id="A0A7W6J7K9"/>
<feature type="compositionally biased region" description="Polar residues" evidence="1">
    <location>
        <begin position="650"/>
        <end position="663"/>
    </location>
</feature>
<proteinExistence type="predicted"/>
<sequence>MSDLDVSLRLRMVNQLSRPANEAERDLKDIKEAADRIGRSNGSDRLNQDIRAIGRTADDARQKIREIGTGFQGVAGEARGAATAIGRIKTEATEARSALSTLDNGSLNGLKSDAANAKQAITEIGAAADAAQAKLRQLKSGPLTMTPPGGRVTMADGPWRPHTGGLASAAEGALDQFGAPVALGAGGAYLAGAVPAAVAVAGGEAIRRSAADEFTLDQIQNTGGFSDEEKKRYDFELGKVGAKYGVGKQGAMQVFGSLQAGGLEHGIASAMMESVLRFAKATGSDPVDAAKTATALRNNMKIEPQDLMAVFDMMAVGGKEGMFEIPDMARNFPSMLAALAVHGSNGPRGVSLATAMIQSINNGAGSPDQAKTSFEAMLRDMVAPEVTDRAKKDYGIDAFAIEEKAKKDGEDPTLALIKAYRKAVGGDQEKMRGLFRNEESFKGLAAVFKDLDAIEALMKRMEDAKGTIDKDFGNATDNLSSQSERLSANVGQNIKDLAAPLLPYLTSIARVMSQAMEDSRENQQKDPLSLVPNAPLIQEGIRIWLQHGATKPKGPSLIDRFLYGQAADPDFDAKKHFGIDLRPSAENSMQSYTQGLAEQGAKAEQEAQGIAERIKALLGFTVSPVIAPTYVDPGAPSAPAATPAPTAPSQKNTFNQTITSPNSKHAAVQSAREIRRAQARTLYDTGRRLA</sequence>
<evidence type="ECO:0000313" key="3">
    <source>
        <dbReference type="EMBL" id="MBB4066285.1"/>
    </source>
</evidence>
<dbReference type="Proteomes" id="UP000528286">
    <property type="component" value="Unassembled WGS sequence"/>
</dbReference>
<evidence type="ECO:0000313" key="4">
    <source>
        <dbReference type="Proteomes" id="UP000528286"/>
    </source>
</evidence>
<keyword evidence="4" id="KW-1185">Reference proteome</keyword>